<keyword evidence="3" id="KW-1185">Reference proteome</keyword>
<organism evidence="2 3">
    <name type="scientific">Flavobacterium oreochromis</name>
    <dbReference type="NCBI Taxonomy" id="2906078"/>
    <lineage>
        <taxon>Bacteria</taxon>
        <taxon>Pseudomonadati</taxon>
        <taxon>Bacteroidota</taxon>
        <taxon>Flavobacteriia</taxon>
        <taxon>Flavobacteriales</taxon>
        <taxon>Flavobacteriaceae</taxon>
        <taxon>Flavobacterium</taxon>
    </lineage>
</organism>
<proteinExistence type="predicted"/>
<accession>A0ABW8PBW0</accession>
<gene>
    <name evidence="2" type="ORF">V3I07_14230</name>
</gene>
<dbReference type="NCBIfam" id="TIGR01764">
    <property type="entry name" value="excise"/>
    <property type="match status" value="1"/>
</dbReference>
<dbReference type="Pfam" id="PF12728">
    <property type="entry name" value="HTH_17"/>
    <property type="match status" value="1"/>
</dbReference>
<comment type="caution">
    <text evidence="2">The sequence shown here is derived from an EMBL/GenBank/DDBJ whole genome shotgun (WGS) entry which is preliminary data.</text>
</comment>
<sequence length="94" mass="10910">MKNENQILEKLNQLENLIVNTSKQILTVDDLVNYSGFSRSYVYKLVHNKLIPFSKPNGKTLFFEKVEVDKFLLKNKSVSISDIKDKAIQYSLNK</sequence>
<protein>
    <submittedName>
        <fullName evidence="2">Helix-turn-helix domain-containing protein</fullName>
    </submittedName>
</protein>
<dbReference type="Proteomes" id="UP001621706">
    <property type="component" value="Unassembled WGS sequence"/>
</dbReference>
<dbReference type="RefSeq" id="WP_088400069.1">
    <property type="nucleotide sequence ID" value="NZ_JAZGZP010000027.1"/>
</dbReference>
<dbReference type="EMBL" id="JAZGZP010000027">
    <property type="protein sequence ID" value="MFK7002040.1"/>
    <property type="molecule type" value="Genomic_DNA"/>
</dbReference>
<dbReference type="InterPro" id="IPR041657">
    <property type="entry name" value="HTH_17"/>
</dbReference>
<reference evidence="2 3" key="1">
    <citation type="submission" date="2024-02" db="EMBL/GenBank/DDBJ databases">
        <title>Comparative Genomic Analysis of Flavobacterium Species Causing Columnaris Disease of Freshwater Fish in Thailand: Insights into Virulence and Resistance Mechanisms.</title>
        <authorList>
            <person name="Nguyen D."/>
            <person name="Chokmangmeepisarn P."/>
            <person name="Khianchaikhan K."/>
            <person name="Morishita M."/>
            <person name="Bunnoy A."/>
            <person name="Rodkhum C."/>
        </authorList>
    </citation>
    <scope>NUCLEOTIDE SEQUENCE [LARGE SCALE GENOMIC DNA]</scope>
    <source>
        <strain evidence="2 3">CNRT2201</strain>
    </source>
</reference>
<evidence type="ECO:0000313" key="3">
    <source>
        <dbReference type="Proteomes" id="UP001621706"/>
    </source>
</evidence>
<name>A0ABW8PBW0_9FLAO</name>
<dbReference type="InterPro" id="IPR010093">
    <property type="entry name" value="SinI_DNA-bd"/>
</dbReference>
<evidence type="ECO:0000313" key="2">
    <source>
        <dbReference type="EMBL" id="MFK7002040.1"/>
    </source>
</evidence>
<feature type="domain" description="Helix-turn-helix" evidence="1">
    <location>
        <begin position="26"/>
        <end position="75"/>
    </location>
</feature>
<evidence type="ECO:0000259" key="1">
    <source>
        <dbReference type="Pfam" id="PF12728"/>
    </source>
</evidence>